<dbReference type="Proteomes" id="UP001165121">
    <property type="component" value="Unassembled WGS sequence"/>
</dbReference>
<accession>A0A9W6Y271</accession>
<evidence type="ECO:0000313" key="2">
    <source>
        <dbReference type="EMBL" id="GMF53368.1"/>
    </source>
</evidence>
<feature type="compositionally biased region" description="Basic and acidic residues" evidence="1">
    <location>
        <begin position="179"/>
        <end position="190"/>
    </location>
</feature>
<reference evidence="2" key="1">
    <citation type="submission" date="2023-04" db="EMBL/GenBank/DDBJ databases">
        <title>Phytophthora fragariaefolia NBRC 109709.</title>
        <authorList>
            <person name="Ichikawa N."/>
            <person name="Sato H."/>
            <person name="Tonouchi N."/>
        </authorList>
    </citation>
    <scope>NUCLEOTIDE SEQUENCE</scope>
    <source>
        <strain evidence="2">NBRC 109709</strain>
    </source>
</reference>
<dbReference type="EMBL" id="BSXT01003268">
    <property type="protein sequence ID" value="GMF53368.1"/>
    <property type="molecule type" value="Genomic_DNA"/>
</dbReference>
<evidence type="ECO:0000256" key="1">
    <source>
        <dbReference type="SAM" id="MobiDB-lite"/>
    </source>
</evidence>
<feature type="compositionally biased region" description="Acidic residues" evidence="1">
    <location>
        <begin position="202"/>
        <end position="216"/>
    </location>
</feature>
<comment type="caution">
    <text evidence="2">The sequence shown here is derived from an EMBL/GenBank/DDBJ whole genome shotgun (WGS) entry which is preliminary data.</text>
</comment>
<name>A0A9W6Y271_9STRA</name>
<organism evidence="2 3">
    <name type="scientific">Phytophthora fragariaefolia</name>
    <dbReference type="NCBI Taxonomy" id="1490495"/>
    <lineage>
        <taxon>Eukaryota</taxon>
        <taxon>Sar</taxon>
        <taxon>Stramenopiles</taxon>
        <taxon>Oomycota</taxon>
        <taxon>Peronosporomycetes</taxon>
        <taxon>Peronosporales</taxon>
        <taxon>Peronosporaceae</taxon>
        <taxon>Phytophthora</taxon>
    </lineage>
</organism>
<dbReference type="AlphaFoldDB" id="A0A9W6Y271"/>
<protein>
    <submittedName>
        <fullName evidence="2">Unnamed protein product</fullName>
    </submittedName>
</protein>
<proteinExistence type="predicted"/>
<sequence>MPQPSLSFLTDRIPQAVQSTLPMNSEGTIDCGVNERKSLQGGCSNKAKFVPVSCMAEANLRSSAARSTRVILGYTLACSTCSSFVLLIKRETFIDHQPATQDWNLVTVADMASRKLPIGPILKKVQTTSCCLGVVASFELRPQPHSSRKTSCGPGFPTNYVQGVTFTAVPPCADDDEDQGHSQADDDNGHAVDSGSGRQDYSSEDDSEDGCEDECENSSVTETADDDQDPSMEDNSGE</sequence>
<keyword evidence="3" id="KW-1185">Reference proteome</keyword>
<feature type="region of interest" description="Disordered" evidence="1">
    <location>
        <begin position="168"/>
        <end position="238"/>
    </location>
</feature>
<evidence type="ECO:0000313" key="3">
    <source>
        <dbReference type="Proteomes" id="UP001165121"/>
    </source>
</evidence>
<gene>
    <name evidence="2" type="ORF">Pfra01_002205000</name>
</gene>
<feature type="compositionally biased region" description="Acidic residues" evidence="1">
    <location>
        <begin position="223"/>
        <end position="238"/>
    </location>
</feature>